<organism evidence="1 2">
    <name type="scientific">Mycena indigotica</name>
    <dbReference type="NCBI Taxonomy" id="2126181"/>
    <lineage>
        <taxon>Eukaryota</taxon>
        <taxon>Fungi</taxon>
        <taxon>Dikarya</taxon>
        <taxon>Basidiomycota</taxon>
        <taxon>Agaricomycotina</taxon>
        <taxon>Agaricomycetes</taxon>
        <taxon>Agaricomycetidae</taxon>
        <taxon>Agaricales</taxon>
        <taxon>Marasmiineae</taxon>
        <taxon>Mycenaceae</taxon>
        <taxon>Mycena</taxon>
    </lineage>
</organism>
<evidence type="ECO:0000313" key="2">
    <source>
        <dbReference type="Proteomes" id="UP000636479"/>
    </source>
</evidence>
<reference evidence="1" key="1">
    <citation type="submission" date="2020-05" db="EMBL/GenBank/DDBJ databases">
        <title>Mycena genomes resolve the evolution of fungal bioluminescence.</title>
        <authorList>
            <person name="Tsai I.J."/>
        </authorList>
    </citation>
    <scope>NUCLEOTIDE SEQUENCE</scope>
    <source>
        <strain evidence="1">171206Taipei</strain>
    </source>
</reference>
<gene>
    <name evidence="1" type="ORF">MIND_00421500</name>
</gene>
<dbReference type="GeneID" id="59343547"/>
<sequence>MFNGTHSTPSFAPGICPVSSVSTSSCSKNTITVLQPSTALIMVWQAATLAIPRIFAASSWTRSRRCSSIRWSKWDLGWECLDLASVLKLIEAPFFPFIPVPAQVSNTDRADILAATFKVRFNFLCRPASNVSDSMVYAHSLTRLPPSTCFSSRHKPSPFKDFSCGGLHRWVGAWFVGRLEGRGGPG</sequence>
<evidence type="ECO:0000313" key="1">
    <source>
        <dbReference type="EMBL" id="KAF7306304.1"/>
    </source>
</evidence>
<name>A0A8H6SVT9_9AGAR</name>
<comment type="caution">
    <text evidence="1">The sequence shown here is derived from an EMBL/GenBank/DDBJ whole genome shotgun (WGS) entry which is preliminary data.</text>
</comment>
<keyword evidence="2" id="KW-1185">Reference proteome</keyword>
<proteinExistence type="predicted"/>
<dbReference type="RefSeq" id="XP_037221323.1">
    <property type="nucleotide sequence ID" value="XM_037361031.1"/>
</dbReference>
<dbReference type="EMBL" id="JACAZF010000004">
    <property type="protein sequence ID" value="KAF7306304.1"/>
    <property type="molecule type" value="Genomic_DNA"/>
</dbReference>
<dbReference type="AlphaFoldDB" id="A0A8H6SVT9"/>
<protein>
    <submittedName>
        <fullName evidence="1">Uncharacterized protein</fullName>
    </submittedName>
</protein>
<accession>A0A8H6SVT9</accession>
<dbReference type="Proteomes" id="UP000636479">
    <property type="component" value="Unassembled WGS sequence"/>
</dbReference>